<evidence type="ECO:0000313" key="8">
    <source>
        <dbReference type="EMBL" id="KAH0749024.1"/>
    </source>
</evidence>
<dbReference type="Gene3D" id="1.10.630.10">
    <property type="entry name" value="Cytochrome P450"/>
    <property type="match status" value="1"/>
</dbReference>
<evidence type="ECO:0000256" key="2">
    <source>
        <dbReference type="ARBA" id="ARBA00022617"/>
    </source>
</evidence>
<proteinExistence type="inferred from homology"/>
<comment type="similarity">
    <text evidence="1 7">Belongs to the cytochrome P450 family.</text>
</comment>
<keyword evidence="3 7" id="KW-0479">Metal-binding</keyword>
<dbReference type="InterPro" id="IPR052306">
    <property type="entry name" value="CYP450_71D"/>
</dbReference>
<name>A0ABQ7UHD2_SOLTU</name>
<evidence type="ECO:0000256" key="4">
    <source>
        <dbReference type="ARBA" id="ARBA00023002"/>
    </source>
</evidence>
<organism evidence="8 9">
    <name type="scientific">Solanum tuberosum</name>
    <name type="common">Potato</name>
    <dbReference type="NCBI Taxonomy" id="4113"/>
    <lineage>
        <taxon>Eukaryota</taxon>
        <taxon>Viridiplantae</taxon>
        <taxon>Streptophyta</taxon>
        <taxon>Embryophyta</taxon>
        <taxon>Tracheophyta</taxon>
        <taxon>Spermatophyta</taxon>
        <taxon>Magnoliopsida</taxon>
        <taxon>eudicotyledons</taxon>
        <taxon>Gunneridae</taxon>
        <taxon>Pentapetalae</taxon>
        <taxon>asterids</taxon>
        <taxon>lamiids</taxon>
        <taxon>Solanales</taxon>
        <taxon>Solanaceae</taxon>
        <taxon>Solanoideae</taxon>
        <taxon>Solaneae</taxon>
        <taxon>Solanum</taxon>
    </lineage>
</organism>
<dbReference type="PANTHER" id="PTHR47953:SF20">
    <property type="entry name" value="CYTOCHROME P450"/>
    <property type="match status" value="1"/>
</dbReference>
<dbReference type="InterPro" id="IPR002401">
    <property type="entry name" value="Cyt_P450_E_grp-I"/>
</dbReference>
<dbReference type="Pfam" id="PF00067">
    <property type="entry name" value="p450"/>
    <property type="match status" value="1"/>
</dbReference>
<evidence type="ECO:0000256" key="3">
    <source>
        <dbReference type="ARBA" id="ARBA00022723"/>
    </source>
</evidence>
<evidence type="ECO:0000313" key="9">
    <source>
        <dbReference type="Proteomes" id="UP000826656"/>
    </source>
</evidence>
<keyword evidence="2 7" id="KW-0349">Heme</keyword>
<keyword evidence="6 7" id="KW-0503">Monooxygenase</keyword>
<dbReference type="SUPFAM" id="SSF48264">
    <property type="entry name" value="Cytochrome P450"/>
    <property type="match status" value="1"/>
</dbReference>
<comment type="caution">
    <text evidence="8">The sequence shown here is derived from an EMBL/GenBank/DDBJ whole genome shotgun (WGS) entry which is preliminary data.</text>
</comment>
<accession>A0ABQ7UHD2</accession>
<dbReference type="InterPro" id="IPR036396">
    <property type="entry name" value="Cyt_P450_sf"/>
</dbReference>
<evidence type="ECO:0000256" key="1">
    <source>
        <dbReference type="ARBA" id="ARBA00010617"/>
    </source>
</evidence>
<dbReference type="InterPro" id="IPR001128">
    <property type="entry name" value="Cyt_P450"/>
</dbReference>
<dbReference type="PANTHER" id="PTHR47953">
    <property type="entry name" value="OS08G0105600 PROTEIN"/>
    <property type="match status" value="1"/>
</dbReference>
<evidence type="ECO:0000256" key="5">
    <source>
        <dbReference type="ARBA" id="ARBA00023004"/>
    </source>
</evidence>
<keyword evidence="4 7" id="KW-0560">Oxidoreductase</keyword>
<evidence type="ECO:0000256" key="6">
    <source>
        <dbReference type="ARBA" id="ARBA00023033"/>
    </source>
</evidence>
<dbReference type="EMBL" id="JAIVGD010000019">
    <property type="protein sequence ID" value="KAH0749024.1"/>
    <property type="molecule type" value="Genomic_DNA"/>
</dbReference>
<keyword evidence="9" id="KW-1185">Reference proteome</keyword>
<protein>
    <recommendedName>
        <fullName evidence="10">Cytochrome P450</fullName>
    </recommendedName>
</protein>
<dbReference type="PROSITE" id="PS00086">
    <property type="entry name" value="CYTOCHROME_P450"/>
    <property type="match status" value="1"/>
</dbReference>
<gene>
    <name evidence="8" type="ORF">KY290_028256</name>
</gene>
<evidence type="ECO:0000256" key="7">
    <source>
        <dbReference type="RuleBase" id="RU000461"/>
    </source>
</evidence>
<reference evidence="8 9" key="1">
    <citation type="journal article" date="2021" name="bioRxiv">
        <title>Chromosome-scale and haplotype-resolved genome assembly of a tetraploid potato cultivar.</title>
        <authorList>
            <person name="Sun H."/>
            <person name="Jiao W.-B."/>
            <person name="Krause K."/>
            <person name="Campoy J.A."/>
            <person name="Goel M."/>
            <person name="Folz-Donahue K."/>
            <person name="Kukat C."/>
            <person name="Huettel B."/>
            <person name="Schneeberger K."/>
        </authorList>
    </citation>
    <scope>NUCLEOTIDE SEQUENCE [LARGE SCALE GENOMIC DNA]</scope>
    <source>
        <strain evidence="8">SolTubOtavaFocal</strain>
        <tissue evidence="8">Leaves</tissue>
    </source>
</reference>
<dbReference type="Proteomes" id="UP000826656">
    <property type="component" value="Unassembled WGS sequence"/>
</dbReference>
<evidence type="ECO:0008006" key="10">
    <source>
        <dbReference type="Google" id="ProtNLM"/>
    </source>
</evidence>
<sequence>MPERFENSSIDFMGNHFEFIPFGAGRRMCPGIQFGLANVGLPLAQLLHHFEWELPYGVNPKDLDMTETHGITTSKAKDLYINATNYKNYGEY</sequence>
<dbReference type="PRINTS" id="PR00463">
    <property type="entry name" value="EP450I"/>
</dbReference>
<keyword evidence="5 7" id="KW-0408">Iron</keyword>
<dbReference type="InterPro" id="IPR017972">
    <property type="entry name" value="Cyt_P450_CS"/>
</dbReference>